<feature type="transmembrane region" description="Helical" evidence="1">
    <location>
        <begin position="85"/>
        <end position="106"/>
    </location>
</feature>
<dbReference type="Proteomes" id="UP000094960">
    <property type="component" value="Chromosome"/>
</dbReference>
<evidence type="ECO:0000259" key="3">
    <source>
        <dbReference type="Pfam" id="PF18184"/>
    </source>
</evidence>
<evidence type="ECO:0000313" key="5">
    <source>
        <dbReference type="Proteomes" id="UP000094960"/>
    </source>
</evidence>
<sequence length="322" mass="34806">MTTGLVAEKSLRTLPAIVMIVGMSGGPSDLILTDDGLPSMFRSADAASLAGQSDTVRWSALQLSMLVAGAVLGGVDIQLGNGLDLGALIASIALLSSLAPALWLTAKNPQRAWYRGRAAAESLRTLSWKYAVRAEPFTGSEEAASERLLQDMSSILRDLRDVGWLIDAGGQAEITDQMRHLRSQPLRLRQQAYIQGRLDAEYTWYTSKAATFTRMARRWAAAAFIATSLGLAGGFLRAFGLLDYDGLGCASAIAAAATAWTQLKQYRPLAAAYSLTAHELLLVKAGLETLADDEVQWSRRCSEAEEAISREHTMWLARREAA</sequence>
<organism evidence="4 5">
    <name type="scientific">Streptomyces fodineus</name>
    <dbReference type="NCBI Taxonomy" id="1904616"/>
    <lineage>
        <taxon>Bacteria</taxon>
        <taxon>Bacillati</taxon>
        <taxon>Actinomycetota</taxon>
        <taxon>Actinomycetes</taxon>
        <taxon>Kitasatosporales</taxon>
        <taxon>Streptomycetaceae</taxon>
        <taxon>Streptomyces</taxon>
    </lineage>
</organism>
<dbReference type="NCBIfam" id="NF033634">
    <property type="entry name" value="SLATT_1"/>
    <property type="match status" value="1"/>
</dbReference>
<feature type="domain" description="SMODS and SLOG-associating 2TM effector" evidence="3">
    <location>
        <begin position="38"/>
        <end position="189"/>
    </location>
</feature>
<dbReference type="AlphaFoldDB" id="A0A1D7Y640"/>
<evidence type="ECO:0008006" key="6">
    <source>
        <dbReference type="Google" id="ProtNLM"/>
    </source>
</evidence>
<name>A0A1D7Y640_9ACTN</name>
<dbReference type="InterPro" id="IPR040884">
    <property type="entry name" value="SLATT_1"/>
</dbReference>
<gene>
    <name evidence="4" type="ORF">BFF78_08370</name>
</gene>
<evidence type="ECO:0000256" key="1">
    <source>
        <dbReference type="SAM" id="Phobius"/>
    </source>
</evidence>
<dbReference type="Pfam" id="PF18184">
    <property type="entry name" value="SLATT_3"/>
    <property type="match status" value="1"/>
</dbReference>
<keyword evidence="1" id="KW-0812">Transmembrane</keyword>
<evidence type="ECO:0000259" key="2">
    <source>
        <dbReference type="Pfam" id="PF18181"/>
    </source>
</evidence>
<proteinExistence type="predicted"/>
<protein>
    <recommendedName>
        <fullName evidence="6">DUF4231 domain-containing protein</fullName>
    </recommendedName>
</protein>
<dbReference type="RefSeq" id="WP_069777701.1">
    <property type="nucleotide sequence ID" value="NZ_CP017248.1"/>
</dbReference>
<feature type="transmembrane region" description="Helical" evidence="1">
    <location>
        <begin position="219"/>
        <end position="238"/>
    </location>
</feature>
<dbReference type="Pfam" id="PF18181">
    <property type="entry name" value="SLATT_1"/>
    <property type="match status" value="1"/>
</dbReference>
<keyword evidence="1" id="KW-0472">Membrane</keyword>
<keyword evidence="1" id="KW-1133">Transmembrane helix</keyword>
<keyword evidence="5" id="KW-1185">Reference proteome</keyword>
<feature type="domain" description="SMODS and SLOG-associating 2TM effector" evidence="2">
    <location>
        <begin position="193"/>
        <end position="315"/>
    </location>
</feature>
<evidence type="ECO:0000313" key="4">
    <source>
        <dbReference type="EMBL" id="AOR31053.1"/>
    </source>
</evidence>
<dbReference type="KEGG" id="spun:BFF78_08370"/>
<dbReference type="EMBL" id="CP017248">
    <property type="protein sequence ID" value="AOR31053.1"/>
    <property type="molecule type" value="Genomic_DNA"/>
</dbReference>
<dbReference type="InterPro" id="IPR041116">
    <property type="entry name" value="SLATT_3"/>
</dbReference>
<accession>A0A1D7Y640</accession>
<reference evidence="5" key="1">
    <citation type="submission" date="2016-09" db="EMBL/GenBank/DDBJ databases">
        <title>Streptomyces puniciscabiei strain:TW1S1 Genome sequencing and assembly.</title>
        <authorList>
            <person name="Kim M.-K."/>
            <person name="Kim S.B."/>
        </authorList>
    </citation>
    <scope>NUCLEOTIDE SEQUENCE [LARGE SCALE GENOMIC DNA]</scope>
    <source>
        <strain evidence="5">TW1S1</strain>
    </source>
</reference>
<dbReference type="NCBIfam" id="NF033610">
    <property type="entry name" value="SLATT_3"/>
    <property type="match status" value="1"/>
</dbReference>